<dbReference type="OrthoDB" id="29327at10239"/>
<dbReference type="GeneID" id="13997391"/>
<organism evidence="1 2">
    <name type="scientific">Clostridium phage phiMMP04</name>
    <dbReference type="NCBI Taxonomy" id="1204535"/>
    <lineage>
        <taxon>Viruses</taxon>
        <taxon>Duplodnaviria</taxon>
        <taxon>Heunggongvirae</taxon>
        <taxon>Uroviricota</taxon>
        <taxon>Caudoviricetes</taxon>
        <taxon>Sherbrookevirus</taxon>
        <taxon>Sherbrookevirus MMP04</taxon>
    </lineage>
</organism>
<gene>
    <name evidence="1" type="ORF">phiMMP04_gp43</name>
</gene>
<dbReference type="EMBL" id="JX145342">
    <property type="protein sequence ID" value="AFO72180.1"/>
    <property type="molecule type" value="Genomic_DNA"/>
</dbReference>
<protein>
    <submittedName>
        <fullName evidence="1">Uncharacterized protein</fullName>
    </submittedName>
</protein>
<dbReference type="KEGG" id="vg:13997391"/>
<name>J9QE39_9CAUD</name>
<sequence>MNKMNVTQALEKFDSLLDKYNDLPDYVYTLEYRCKFYEWIRALERKKELKNYKIVNVLTAERNRETAPFWDLEKDVAKWIRKGKF</sequence>
<dbReference type="Proteomes" id="UP000006091">
    <property type="component" value="Segment"/>
</dbReference>
<accession>J9QE39</accession>
<dbReference type="RefSeq" id="YP_006990598.1">
    <property type="nucleotide sequence ID" value="NC_019422.1"/>
</dbReference>
<reference evidence="1 2" key="1">
    <citation type="journal article" date="2012" name="Appl. Environ. Microbiol.">
        <title>Evidence of in vivo prophage induction during Clostridium difficile infection.</title>
        <authorList>
            <person name="Meessen-Pinard M."/>
            <person name="Sekulovic O."/>
            <person name="Fortier L.C."/>
        </authorList>
    </citation>
    <scope>NUCLEOTIDE SEQUENCE [LARGE SCALE GENOMIC DNA]</scope>
</reference>
<evidence type="ECO:0000313" key="2">
    <source>
        <dbReference type="Proteomes" id="UP000006091"/>
    </source>
</evidence>
<keyword evidence="2" id="KW-1185">Reference proteome</keyword>
<proteinExistence type="predicted"/>
<evidence type="ECO:0000313" key="1">
    <source>
        <dbReference type="EMBL" id="AFO72180.1"/>
    </source>
</evidence>